<dbReference type="RefSeq" id="WP_270126008.1">
    <property type="nucleotide sequence ID" value="NZ_CP115396.1"/>
</dbReference>
<evidence type="ECO:0000313" key="3">
    <source>
        <dbReference type="Proteomes" id="UP001211872"/>
    </source>
</evidence>
<sequence length="61" mass="7032">MNTLRDDEPENAGLIQSKPPTKKELREISLFIAQSKKQNDTRMEEIALPAAQKKRLVKKVR</sequence>
<organism evidence="2 3">
    <name type="scientific">Hymenobacter yonginensis</name>
    <dbReference type="NCBI Taxonomy" id="748197"/>
    <lineage>
        <taxon>Bacteria</taxon>
        <taxon>Pseudomonadati</taxon>
        <taxon>Bacteroidota</taxon>
        <taxon>Cytophagia</taxon>
        <taxon>Cytophagales</taxon>
        <taxon>Hymenobacteraceae</taxon>
        <taxon>Hymenobacter</taxon>
    </lineage>
</organism>
<dbReference type="EMBL" id="CP115396">
    <property type="protein sequence ID" value="WBO83618.1"/>
    <property type="molecule type" value="Genomic_DNA"/>
</dbReference>
<evidence type="ECO:0000256" key="1">
    <source>
        <dbReference type="SAM" id="MobiDB-lite"/>
    </source>
</evidence>
<evidence type="ECO:0000313" key="2">
    <source>
        <dbReference type="EMBL" id="WBO83618.1"/>
    </source>
</evidence>
<proteinExistence type="predicted"/>
<name>A0ABY7PN56_9BACT</name>
<dbReference type="Proteomes" id="UP001211872">
    <property type="component" value="Chromosome"/>
</dbReference>
<accession>A0ABY7PN56</accession>
<feature type="region of interest" description="Disordered" evidence="1">
    <location>
        <begin position="1"/>
        <end position="21"/>
    </location>
</feature>
<reference evidence="2 3" key="1">
    <citation type="journal article" date="2011" name="Int. J. Syst. Evol. Microbiol.">
        <title>Hymenobacter yonginensis sp. nov., isolated from a mesotrophic artificial lake.</title>
        <authorList>
            <person name="Joung Y."/>
            <person name="Cho S.H."/>
            <person name="Kim H."/>
            <person name="Kim S.B."/>
            <person name="Joh K."/>
        </authorList>
    </citation>
    <scope>NUCLEOTIDE SEQUENCE [LARGE SCALE GENOMIC DNA]</scope>
    <source>
        <strain evidence="2 3">KCTC 22745</strain>
    </source>
</reference>
<protein>
    <submittedName>
        <fullName evidence="2">Uncharacterized protein</fullName>
    </submittedName>
</protein>
<keyword evidence="3" id="KW-1185">Reference proteome</keyword>
<gene>
    <name evidence="2" type="ORF">O9Z63_14675</name>
</gene>